<dbReference type="AlphaFoldDB" id="A0AAV2RK03"/>
<sequence length="463" mass="52883">VERRIFTSKMWSLWRYGILLIIMVTPSHQQELSSQVLLDNISRIVDSRLAILDMRMNNIGSQLNDVANQDEKLMVRLSNNLEDKLAELEKKLLYNLEVKLSAIEEKFPNNLEERLSAIEDKLPTNLEEKLSAIEDKLPTNLEEKLSAIEDKLPTNLEEKLSAIEDKLPTNLEEKLSAIEDKLPTNLEEKLSAIEDKLPTNLEEKLSAIEDKLPTNLEENLSAIEDKLPTNLEEKLSAIEDKLPTNLEEKLSAIEDKLPTNLEENLSVIEEKLLSHMEENINQEDRIQGVNEMKMNIESMEENIIAAMNRSSVLLQKAGSTRCPEAEGFFMSSGLSRQCFKFFMDIERSWDSAVSKCLAEGLVLAEPYDPVMVKNYIATKYGMTGWTWINGRGSGSYITWQRSEGHIMSDIPYWYSGQPGSSTSSSHCLLLMTRQYHMKNYPTQAFYANTCTSKYYTLCELLME</sequence>
<feature type="chain" id="PRO_5043405085" description="C-type lectin domain-containing protein" evidence="1">
    <location>
        <begin position="30"/>
        <end position="463"/>
    </location>
</feature>
<dbReference type="InterPro" id="IPR016187">
    <property type="entry name" value="CTDL_fold"/>
</dbReference>
<dbReference type="EMBL" id="CAXKWB010025813">
    <property type="protein sequence ID" value="CAL4128762.1"/>
    <property type="molecule type" value="Genomic_DNA"/>
</dbReference>
<accession>A0AAV2RK03</accession>
<keyword evidence="4" id="KW-1185">Reference proteome</keyword>
<dbReference type="SUPFAM" id="SSF56436">
    <property type="entry name" value="C-type lectin-like"/>
    <property type="match status" value="1"/>
</dbReference>
<feature type="signal peptide" evidence="1">
    <location>
        <begin position="1"/>
        <end position="29"/>
    </location>
</feature>
<dbReference type="Gene3D" id="3.10.100.10">
    <property type="entry name" value="Mannose-Binding Protein A, subunit A"/>
    <property type="match status" value="1"/>
</dbReference>
<comment type="caution">
    <text evidence="3">The sequence shown here is derived from an EMBL/GenBank/DDBJ whole genome shotgun (WGS) entry which is preliminary data.</text>
</comment>
<feature type="domain" description="C-type lectin" evidence="2">
    <location>
        <begin position="334"/>
        <end position="459"/>
    </location>
</feature>
<dbReference type="SMART" id="SM00034">
    <property type="entry name" value="CLECT"/>
    <property type="match status" value="1"/>
</dbReference>
<dbReference type="CDD" id="cd00037">
    <property type="entry name" value="CLECT"/>
    <property type="match status" value="1"/>
</dbReference>
<keyword evidence="1" id="KW-0732">Signal</keyword>
<gene>
    <name evidence="3" type="ORF">MNOR_LOCUS26195</name>
</gene>
<evidence type="ECO:0000256" key="1">
    <source>
        <dbReference type="SAM" id="SignalP"/>
    </source>
</evidence>
<evidence type="ECO:0000313" key="3">
    <source>
        <dbReference type="EMBL" id="CAL4128762.1"/>
    </source>
</evidence>
<reference evidence="3 4" key="1">
    <citation type="submission" date="2024-05" db="EMBL/GenBank/DDBJ databases">
        <authorList>
            <person name="Wallberg A."/>
        </authorList>
    </citation>
    <scope>NUCLEOTIDE SEQUENCE [LARGE SCALE GENOMIC DNA]</scope>
</reference>
<proteinExistence type="predicted"/>
<dbReference type="InterPro" id="IPR016186">
    <property type="entry name" value="C-type_lectin-like/link_sf"/>
</dbReference>
<dbReference type="PROSITE" id="PS50041">
    <property type="entry name" value="C_TYPE_LECTIN_2"/>
    <property type="match status" value="1"/>
</dbReference>
<evidence type="ECO:0000313" key="4">
    <source>
        <dbReference type="Proteomes" id="UP001497623"/>
    </source>
</evidence>
<evidence type="ECO:0000259" key="2">
    <source>
        <dbReference type="PROSITE" id="PS50041"/>
    </source>
</evidence>
<feature type="non-terminal residue" evidence="3">
    <location>
        <position position="1"/>
    </location>
</feature>
<name>A0AAV2RK03_MEGNR</name>
<dbReference type="InterPro" id="IPR001304">
    <property type="entry name" value="C-type_lectin-like"/>
</dbReference>
<organism evidence="3 4">
    <name type="scientific">Meganyctiphanes norvegica</name>
    <name type="common">Northern krill</name>
    <name type="synonym">Thysanopoda norvegica</name>
    <dbReference type="NCBI Taxonomy" id="48144"/>
    <lineage>
        <taxon>Eukaryota</taxon>
        <taxon>Metazoa</taxon>
        <taxon>Ecdysozoa</taxon>
        <taxon>Arthropoda</taxon>
        <taxon>Crustacea</taxon>
        <taxon>Multicrustacea</taxon>
        <taxon>Malacostraca</taxon>
        <taxon>Eumalacostraca</taxon>
        <taxon>Eucarida</taxon>
        <taxon>Euphausiacea</taxon>
        <taxon>Euphausiidae</taxon>
        <taxon>Meganyctiphanes</taxon>
    </lineage>
</organism>
<dbReference type="Proteomes" id="UP001497623">
    <property type="component" value="Unassembled WGS sequence"/>
</dbReference>
<protein>
    <recommendedName>
        <fullName evidence="2">C-type lectin domain-containing protein</fullName>
    </recommendedName>
</protein>